<dbReference type="EMBL" id="SRYB01000007">
    <property type="protein sequence ID" value="TGY79298.1"/>
    <property type="molecule type" value="Genomic_DNA"/>
</dbReference>
<protein>
    <submittedName>
        <fullName evidence="1">NUDIX domain-containing protein</fullName>
    </submittedName>
</protein>
<name>A0AC61RF63_9BACT</name>
<keyword evidence="2" id="KW-1185">Reference proteome</keyword>
<sequence>MTTPLTAYSSFPRFHVSVDCIIFAVDNDSLNVLLIKRDFEPEKGKWSLIGGFVNDNESVDEAARRVLQELTGLNDVFVRQIGAFGEIDRDPGARVISVAYFALLNRNEVDEKVLKEYNADWVNVNTLPPLGFDHPGMISKALSVMRRKILTDALAFNLLPEYFTLTQLQTLVETVTGKELDKRNFRKRIAEIPGLEQTDLIDKESSKRGARLYRFVHPA</sequence>
<reference evidence="1" key="1">
    <citation type="submission" date="2019-04" db="EMBL/GenBank/DDBJ databases">
        <title>Microbes associate with the intestines of laboratory mice.</title>
        <authorList>
            <person name="Navarre W."/>
            <person name="Wong E."/>
            <person name="Huang K."/>
            <person name="Tropini C."/>
            <person name="Ng K."/>
            <person name="Yu B."/>
        </authorList>
    </citation>
    <scope>NUCLEOTIDE SEQUENCE</scope>
    <source>
        <strain evidence="1">NM04_E33</strain>
    </source>
</reference>
<proteinExistence type="predicted"/>
<evidence type="ECO:0000313" key="2">
    <source>
        <dbReference type="Proteomes" id="UP000306319"/>
    </source>
</evidence>
<organism evidence="1 2">
    <name type="scientific">Lepagella muris</name>
    <dbReference type="NCBI Taxonomy" id="3032870"/>
    <lineage>
        <taxon>Bacteria</taxon>
        <taxon>Pseudomonadati</taxon>
        <taxon>Bacteroidota</taxon>
        <taxon>Bacteroidia</taxon>
        <taxon>Bacteroidales</taxon>
        <taxon>Muribaculaceae</taxon>
        <taxon>Lepagella</taxon>
    </lineage>
</organism>
<evidence type="ECO:0000313" key="1">
    <source>
        <dbReference type="EMBL" id="TGY79298.1"/>
    </source>
</evidence>
<gene>
    <name evidence="1" type="ORF">E5331_06390</name>
</gene>
<comment type="caution">
    <text evidence="1">The sequence shown here is derived from an EMBL/GenBank/DDBJ whole genome shotgun (WGS) entry which is preliminary data.</text>
</comment>
<accession>A0AC61RF63</accession>
<dbReference type="Proteomes" id="UP000306319">
    <property type="component" value="Unassembled WGS sequence"/>
</dbReference>